<organism evidence="1 2">
    <name type="scientific">Smallanthus sonchifolius</name>
    <dbReference type="NCBI Taxonomy" id="185202"/>
    <lineage>
        <taxon>Eukaryota</taxon>
        <taxon>Viridiplantae</taxon>
        <taxon>Streptophyta</taxon>
        <taxon>Embryophyta</taxon>
        <taxon>Tracheophyta</taxon>
        <taxon>Spermatophyta</taxon>
        <taxon>Magnoliopsida</taxon>
        <taxon>eudicotyledons</taxon>
        <taxon>Gunneridae</taxon>
        <taxon>Pentapetalae</taxon>
        <taxon>asterids</taxon>
        <taxon>campanulids</taxon>
        <taxon>Asterales</taxon>
        <taxon>Asteraceae</taxon>
        <taxon>Asteroideae</taxon>
        <taxon>Heliantheae alliance</taxon>
        <taxon>Millerieae</taxon>
        <taxon>Smallanthus</taxon>
    </lineage>
</organism>
<keyword evidence="2" id="KW-1185">Reference proteome</keyword>
<evidence type="ECO:0000313" key="1">
    <source>
        <dbReference type="EMBL" id="KAI3800700.1"/>
    </source>
</evidence>
<dbReference type="Proteomes" id="UP001056120">
    <property type="component" value="Linkage Group LG10"/>
</dbReference>
<sequence>MRCSSKTIYKMPNKDIKTLSALPLNNPSKDPRGYEVERIVSHMQKLRQQTHVAADRLISSIQHMLLLIGLSATLFSFLLLIAMFLEDKSLQLTIHAKRH</sequence>
<name>A0ACB9HY69_9ASTR</name>
<comment type="caution">
    <text evidence="1">The sequence shown here is derived from an EMBL/GenBank/DDBJ whole genome shotgun (WGS) entry which is preliminary data.</text>
</comment>
<gene>
    <name evidence="1" type="ORF">L1987_28794</name>
</gene>
<dbReference type="EMBL" id="CM042027">
    <property type="protein sequence ID" value="KAI3800700.1"/>
    <property type="molecule type" value="Genomic_DNA"/>
</dbReference>
<accession>A0ACB9HY69</accession>
<protein>
    <submittedName>
        <fullName evidence="1">Uncharacterized protein</fullName>
    </submittedName>
</protein>
<reference evidence="2" key="1">
    <citation type="journal article" date="2022" name="Mol. Ecol. Resour.">
        <title>The genomes of chicory, endive, great burdock and yacon provide insights into Asteraceae palaeo-polyploidization history and plant inulin production.</title>
        <authorList>
            <person name="Fan W."/>
            <person name="Wang S."/>
            <person name="Wang H."/>
            <person name="Wang A."/>
            <person name="Jiang F."/>
            <person name="Liu H."/>
            <person name="Zhao H."/>
            <person name="Xu D."/>
            <person name="Zhang Y."/>
        </authorList>
    </citation>
    <scope>NUCLEOTIDE SEQUENCE [LARGE SCALE GENOMIC DNA]</scope>
    <source>
        <strain evidence="2">cv. Yunnan</strain>
    </source>
</reference>
<reference evidence="1 2" key="2">
    <citation type="journal article" date="2022" name="Mol. Ecol. Resour.">
        <title>The genomes of chicory, endive, great burdock and yacon provide insights into Asteraceae paleo-polyploidization history and plant inulin production.</title>
        <authorList>
            <person name="Fan W."/>
            <person name="Wang S."/>
            <person name="Wang H."/>
            <person name="Wang A."/>
            <person name="Jiang F."/>
            <person name="Liu H."/>
            <person name="Zhao H."/>
            <person name="Xu D."/>
            <person name="Zhang Y."/>
        </authorList>
    </citation>
    <scope>NUCLEOTIDE SEQUENCE [LARGE SCALE GENOMIC DNA]</scope>
    <source>
        <strain evidence="2">cv. Yunnan</strain>
        <tissue evidence="1">Leaves</tissue>
    </source>
</reference>
<evidence type="ECO:0000313" key="2">
    <source>
        <dbReference type="Proteomes" id="UP001056120"/>
    </source>
</evidence>
<proteinExistence type="predicted"/>